<dbReference type="GO" id="GO:0005886">
    <property type="term" value="C:plasma membrane"/>
    <property type="evidence" value="ECO:0007669"/>
    <property type="project" value="TreeGrafter"/>
</dbReference>
<evidence type="ECO:0000313" key="5">
    <source>
        <dbReference type="Proteomes" id="UP000027586"/>
    </source>
</evidence>
<accession>A0A068SER5</accession>
<dbReference type="PANTHER" id="PTHR23113:SF363">
    <property type="entry name" value="PROTEIN SON OF SEVENLESS"/>
    <property type="match status" value="1"/>
</dbReference>
<dbReference type="SUPFAM" id="SSF48366">
    <property type="entry name" value="Ras GEF"/>
    <property type="match status" value="1"/>
</dbReference>
<dbReference type="GO" id="GO:0005085">
    <property type="term" value="F:guanyl-nucleotide exchange factor activity"/>
    <property type="evidence" value="ECO:0007669"/>
    <property type="project" value="UniProtKB-KW"/>
</dbReference>
<dbReference type="Pfam" id="PF00617">
    <property type="entry name" value="RasGEF"/>
    <property type="match status" value="1"/>
</dbReference>
<dbReference type="Gene3D" id="1.10.840.10">
    <property type="entry name" value="Ras guanine-nucleotide exchange factors catalytic domain"/>
    <property type="match status" value="1"/>
</dbReference>
<dbReference type="GO" id="GO:0007265">
    <property type="term" value="P:Ras protein signal transduction"/>
    <property type="evidence" value="ECO:0007669"/>
    <property type="project" value="TreeGrafter"/>
</dbReference>
<keyword evidence="1 2" id="KW-0344">Guanine-nucleotide releasing factor</keyword>
<dbReference type="VEuPathDB" id="FungiDB:LCOR_11260.1"/>
<dbReference type="PANTHER" id="PTHR23113">
    <property type="entry name" value="GUANINE NUCLEOTIDE EXCHANGE FACTOR"/>
    <property type="match status" value="1"/>
</dbReference>
<proteinExistence type="predicted"/>
<dbReference type="OrthoDB" id="10254377at2759"/>
<dbReference type="InterPro" id="IPR008937">
    <property type="entry name" value="Ras-like_GEF"/>
</dbReference>
<dbReference type="STRING" id="1263082.A0A068SER5"/>
<dbReference type="PROSITE" id="PS50009">
    <property type="entry name" value="RASGEF_CAT"/>
    <property type="match status" value="1"/>
</dbReference>
<dbReference type="AlphaFoldDB" id="A0A068SER5"/>
<dbReference type="EMBL" id="CBTN010000094">
    <property type="protein sequence ID" value="CDH60475.1"/>
    <property type="molecule type" value="Genomic_DNA"/>
</dbReference>
<dbReference type="InterPro" id="IPR001895">
    <property type="entry name" value="RASGEF_cat_dom"/>
</dbReference>
<reference evidence="4" key="1">
    <citation type="submission" date="2013-08" db="EMBL/GenBank/DDBJ databases">
        <title>Gene expansion shapes genome architecture in the human pathogen Lichtheimia corymbifera: an evolutionary genomics analysis in the ancient terrestrial Mucorales (Mucoromycotina).</title>
        <authorList>
            <person name="Schwartze V.U."/>
            <person name="Winter S."/>
            <person name="Shelest E."/>
            <person name="Marcet-Houben M."/>
            <person name="Horn F."/>
            <person name="Wehner S."/>
            <person name="Hoffmann K."/>
            <person name="Riege K."/>
            <person name="Sammeth M."/>
            <person name="Nowrousian M."/>
            <person name="Valiante V."/>
            <person name="Linde J."/>
            <person name="Jacobsen I.D."/>
            <person name="Marz M."/>
            <person name="Brakhage A.A."/>
            <person name="Gabaldon T."/>
            <person name="Bocker S."/>
            <person name="Voigt K."/>
        </authorList>
    </citation>
    <scope>NUCLEOTIDE SEQUENCE [LARGE SCALE GENOMIC DNA]</scope>
    <source>
        <strain evidence="4">FSU 9682</strain>
    </source>
</reference>
<keyword evidence="5" id="KW-1185">Reference proteome</keyword>
<feature type="domain" description="Ras-GEF" evidence="3">
    <location>
        <begin position="1"/>
        <end position="147"/>
    </location>
</feature>
<evidence type="ECO:0000256" key="1">
    <source>
        <dbReference type="ARBA" id="ARBA00022658"/>
    </source>
</evidence>
<evidence type="ECO:0000256" key="2">
    <source>
        <dbReference type="PROSITE-ProRule" id="PRU00168"/>
    </source>
</evidence>
<dbReference type="Proteomes" id="UP000027586">
    <property type="component" value="Unassembled WGS sequence"/>
</dbReference>
<dbReference type="InterPro" id="IPR036964">
    <property type="entry name" value="RASGEF_cat_dom_sf"/>
</dbReference>
<protein>
    <recommendedName>
        <fullName evidence="3">Ras-GEF domain-containing protein</fullName>
    </recommendedName>
</protein>
<sequence>MQILLGLQSPAVSRLERTWQRLDHYELQVFGELKELAKPFLNWKSVRHAMSQAIQQMDESSAVESVLTKSRADVTSNHRGCIPFLGLYLSDLVFNSELPNFIALSAPSPSPLPSDQDDDSFLRSRLTTQLVNYNKFRTMGKLNNQST</sequence>
<comment type="caution">
    <text evidence="4">The sequence shown here is derived from an EMBL/GenBank/DDBJ whole genome shotgun (WGS) entry which is preliminary data.</text>
</comment>
<evidence type="ECO:0000259" key="3">
    <source>
        <dbReference type="PROSITE" id="PS50009"/>
    </source>
</evidence>
<gene>
    <name evidence="4" type="ORF">LCOR_11260.1</name>
</gene>
<evidence type="ECO:0000313" key="4">
    <source>
        <dbReference type="EMBL" id="CDH60475.1"/>
    </source>
</evidence>
<organism evidence="4 5">
    <name type="scientific">Lichtheimia corymbifera JMRC:FSU:9682</name>
    <dbReference type="NCBI Taxonomy" id="1263082"/>
    <lineage>
        <taxon>Eukaryota</taxon>
        <taxon>Fungi</taxon>
        <taxon>Fungi incertae sedis</taxon>
        <taxon>Mucoromycota</taxon>
        <taxon>Mucoromycotina</taxon>
        <taxon>Mucoromycetes</taxon>
        <taxon>Mucorales</taxon>
        <taxon>Lichtheimiaceae</taxon>
        <taxon>Lichtheimia</taxon>
    </lineage>
</organism>
<name>A0A068SER5_9FUNG</name>
<dbReference type="InterPro" id="IPR023578">
    <property type="entry name" value="Ras_GEF_dom_sf"/>
</dbReference>